<organism evidence="2 3">
    <name type="scientific">Trichinella zimbabwensis</name>
    <dbReference type="NCBI Taxonomy" id="268475"/>
    <lineage>
        <taxon>Eukaryota</taxon>
        <taxon>Metazoa</taxon>
        <taxon>Ecdysozoa</taxon>
        <taxon>Nematoda</taxon>
        <taxon>Enoplea</taxon>
        <taxon>Dorylaimia</taxon>
        <taxon>Trichinellida</taxon>
        <taxon>Trichinellidae</taxon>
        <taxon>Trichinella</taxon>
    </lineage>
</organism>
<proteinExistence type="predicted"/>
<protein>
    <submittedName>
        <fullName evidence="2">Uncharacterized protein</fullName>
    </submittedName>
</protein>
<evidence type="ECO:0000313" key="2">
    <source>
        <dbReference type="EMBL" id="KRZ15997.1"/>
    </source>
</evidence>
<dbReference type="OrthoDB" id="5918926at2759"/>
<dbReference type="SUPFAM" id="SSF81383">
    <property type="entry name" value="F-box domain"/>
    <property type="match status" value="1"/>
</dbReference>
<reference evidence="2 3" key="1">
    <citation type="submission" date="2015-01" db="EMBL/GenBank/DDBJ databases">
        <title>Evolution of Trichinella species and genotypes.</title>
        <authorList>
            <person name="Korhonen P.K."/>
            <person name="Edoardo P."/>
            <person name="Giuseppe L.R."/>
            <person name="Gasser R.B."/>
        </authorList>
    </citation>
    <scope>NUCLEOTIDE SEQUENCE [LARGE SCALE GENOMIC DNA]</scope>
    <source>
        <strain evidence="2">ISS1029</strain>
    </source>
</reference>
<gene>
    <name evidence="2" type="ORF">T11_3125</name>
</gene>
<feature type="region of interest" description="Disordered" evidence="1">
    <location>
        <begin position="397"/>
        <end position="416"/>
    </location>
</feature>
<dbReference type="Gene3D" id="3.10.20.90">
    <property type="entry name" value="Phosphatidylinositol 3-kinase Catalytic Subunit, Chain A, domain 1"/>
    <property type="match status" value="1"/>
</dbReference>
<dbReference type="InterPro" id="IPR036047">
    <property type="entry name" value="F-box-like_dom_sf"/>
</dbReference>
<evidence type="ECO:0000313" key="3">
    <source>
        <dbReference type="Proteomes" id="UP000055024"/>
    </source>
</evidence>
<comment type="caution">
    <text evidence="2">The sequence shown here is derived from an EMBL/GenBank/DDBJ whole genome shotgun (WGS) entry which is preliminary data.</text>
</comment>
<keyword evidence="3" id="KW-1185">Reference proteome</keyword>
<name>A0A0V1HZL1_9BILA</name>
<dbReference type="EMBL" id="JYDP01000014">
    <property type="protein sequence ID" value="KRZ15997.1"/>
    <property type="molecule type" value="Genomic_DNA"/>
</dbReference>
<dbReference type="Proteomes" id="UP000055024">
    <property type="component" value="Unassembled WGS sequence"/>
</dbReference>
<evidence type="ECO:0000256" key="1">
    <source>
        <dbReference type="SAM" id="MobiDB-lite"/>
    </source>
</evidence>
<dbReference type="AlphaFoldDB" id="A0A0V1HZL1"/>
<sequence length="416" mass="47537">MHAKSVKMKIFVEYDSKIVQLNVPAHTTVSELVKLSKEEFGITGPSYTLFFNRTDKVGDPGASLTSAGIIENMRLLLDKSSEVEKCSLTGGESEQLENVVNSILQRNCTSFEFLIEVTNAVFLQKHFKIPNDGPVLAPDWKEKANAEGTVRMNYIHPENSGKLEVVAIWFGRQSDHQFVEFVANNVFNNDCTTIRFTVKNLPDITSDNIAYSRVKPLIDHLLTGLVEKIKDNHEILKHLSLKDLNSFTRTCKWFHRCWYFPSLWNFLLYRDFQVVESDCPFEHYRWRYFSRKMGLSLLMRYDSYRWRGFRYCTIGVLKCLLKTILDNAPNLPSSFPFFGTGGPDDLNPLGGGIPRMPNIFPDYNEPPSFMGPLAPHGNRPRGPRYDPPFPYDTQGQIRLPRPGRGGPPSGFGNYFI</sequence>
<accession>A0A0V1HZL1</accession>